<keyword evidence="3" id="KW-1185">Reference proteome</keyword>
<dbReference type="AlphaFoldDB" id="A0A8K0GUF7"/>
<name>A0A8K0GUF7_9ROSA</name>
<feature type="region of interest" description="Disordered" evidence="1">
    <location>
        <begin position="154"/>
        <end position="190"/>
    </location>
</feature>
<feature type="compositionally biased region" description="Low complexity" evidence="1">
    <location>
        <begin position="158"/>
        <end position="190"/>
    </location>
</feature>
<gene>
    <name evidence="2" type="ORF">FNV43_RR21508</name>
</gene>
<dbReference type="Proteomes" id="UP000796880">
    <property type="component" value="Unassembled WGS sequence"/>
</dbReference>
<evidence type="ECO:0000313" key="3">
    <source>
        <dbReference type="Proteomes" id="UP000796880"/>
    </source>
</evidence>
<comment type="caution">
    <text evidence="2">The sequence shown here is derived from an EMBL/GenBank/DDBJ whole genome shotgun (WGS) entry which is preliminary data.</text>
</comment>
<organism evidence="2 3">
    <name type="scientific">Rhamnella rubrinervis</name>
    <dbReference type="NCBI Taxonomy" id="2594499"/>
    <lineage>
        <taxon>Eukaryota</taxon>
        <taxon>Viridiplantae</taxon>
        <taxon>Streptophyta</taxon>
        <taxon>Embryophyta</taxon>
        <taxon>Tracheophyta</taxon>
        <taxon>Spermatophyta</taxon>
        <taxon>Magnoliopsida</taxon>
        <taxon>eudicotyledons</taxon>
        <taxon>Gunneridae</taxon>
        <taxon>Pentapetalae</taxon>
        <taxon>rosids</taxon>
        <taxon>fabids</taxon>
        <taxon>Rosales</taxon>
        <taxon>Rhamnaceae</taxon>
        <taxon>rhamnoid group</taxon>
        <taxon>Rhamneae</taxon>
        <taxon>Rhamnella</taxon>
    </lineage>
</organism>
<evidence type="ECO:0000256" key="1">
    <source>
        <dbReference type="SAM" id="MobiDB-lite"/>
    </source>
</evidence>
<proteinExistence type="predicted"/>
<sequence>MRGSKATLPLQYPSAYLSRCAKDSTAASVGIVLQRRPSGISAVADLTNDRAFGEEPTSKDQKQRRYERLGCHKRLSTVVTFTTPLASNSEADVRPPNSHDNVFADRPPACLCSKRRCRLRFRGITKSHCVSIAGPSQCFVLIKRSDSPCPYRLRSAREGPGVPIRPGGRRPALASGAASSDPPSPAGWGDPCPTTEPILFEVRIHFADFPCLHCSIDFHLGDDAVMSAAGRGGTRSSGFSRARAAGHRGVAVLFQPLDPTSGEPFRVGGC</sequence>
<evidence type="ECO:0000313" key="2">
    <source>
        <dbReference type="EMBL" id="KAF3438744.1"/>
    </source>
</evidence>
<dbReference type="EMBL" id="VOIH02000009">
    <property type="protein sequence ID" value="KAF3438744.1"/>
    <property type="molecule type" value="Genomic_DNA"/>
</dbReference>
<accession>A0A8K0GUF7</accession>
<reference evidence="2" key="1">
    <citation type="submission" date="2020-03" db="EMBL/GenBank/DDBJ databases">
        <title>A high-quality chromosome-level genome assembly of a woody plant with both climbing and erect habits, Rhamnella rubrinervis.</title>
        <authorList>
            <person name="Lu Z."/>
            <person name="Yang Y."/>
            <person name="Zhu X."/>
            <person name="Sun Y."/>
        </authorList>
    </citation>
    <scope>NUCLEOTIDE SEQUENCE</scope>
    <source>
        <strain evidence="2">BYM</strain>
        <tissue evidence="2">Leaf</tissue>
    </source>
</reference>
<protein>
    <submittedName>
        <fullName evidence="2">Uncharacterized protein</fullName>
    </submittedName>
</protein>